<accession>A0A8D9F7Q1</accession>
<dbReference type="EMBL" id="HBUF01616409">
    <property type="protein sequence ID" value="CAG6779997.1"/>
    <property type="molecule type" value="Transcribed_RNA"/>
</dbReference>
<organism evidence="2">
    <name type="scientific">Cacopsylla melanoneura</name>
    <dbReference type="NCBI Taxonomy" id="428564"/>
    <lineage>
        <taxon>Eukaryota</taxon>
        <taxon>Metazoa</taxon>
        <taxon>Ecdysozoa</taxon>
        <taxon>Arthropoda</taxon>
        <taxon>Hexapoda</taxon>
        <taxon>Insecta</taxon>
        <taxon>Pterygota</taxon>
        <taxon>Neoptera</taxon>
        <taxon>Paraneoptera</taxon>
        <taxon>Hemiptera</taxon>
        <taxon>Sternorrhyncha</taxon>
        <taxon>Psylloidea</taxon>
        <taxon>Psyllidae</taxon>
        <taxon>Psyllinae</taxon>
        <taxon>Cacopsylla</taxon>
    </lineage>
</organism>
<evidence type="ECO:0000256" key="1">
    <source>
        <dbReference type="SAM" id="MobiDB-lite"/>
    </source>
</evidence>
<feature type="compositionally biased region" description="Low complexity" evidence="1">
    <location>
        <begin position="56"/>
        <end position="103"/>
    </location>
</feature>
<reference evidence="2" key="1">
    <citation type="submission" date="2021-05" db="EMBL/GenBank/DDBJ databases">
        <authorList>
            <person name="Alioto T."/>
            <person name="Alioto T."/>
            <person name="Gomez Garrido J."/>
        </authorList>
    </citation>
    <scope>NUCLEOTIDE SEQUENCE</scope>
</reference>
<dbReference type="EMBL" id="HBUF01616401">
    <property type="protein sequence ID" value="CAG6779969.1"/>
    <property type="molecule type" value="Transcribed_RNA"/>
</dbReference>
<protein>
    <submittedName>
        <fullName evidence="2">Uncharacterized protein</fullName>
    </submittedName>
</protein>
<evidence type="ECO:0000313" key="2">
    <source>
        <dbReference type="EMBL" id="CAG6779997.1"/>
    </source>
</evidence>
<name>A0A8D9F7Q1_9HEMI</name>
<sequence>MQSPSGNQQYFDYRSNLFPFDRPLKQQNEFNTPNVNQNNAFQQYFCARYFNNANNAQNNYNNNNNGNNYNNNNNQHNNNNNAQHQNNNNNNSQNQNNNNNNAQIQFTTQIHP</sequence>
<dbReference type="AlphaFoldDB" id="A0A8D9F7Q1"/>
<proteinExistence type="predicted"/>
<feature type="region of interest" description="Disordered" evidence="1">
    <location>
        <begin position="56"/>
        <end position="112"/>
    </location>
</feature>